<evidence type="ECO:0008006" key="4">
    <source>
        <dbReference type="Google" id="ProtNLM"/>
    </source>
</evidence>
<dbReference type="InterPro" id="IPR010144">
    <property type="entry name" value="CRISPR-assoc_prot_Csd1-typ"/>
</dbReference>
<accession>A0ABP9KHG5</accession>
<reference evidence="3" key="1">
    <citation type="journal article" date="2019" name="Int. J. Syst. Evol. Microbiol.">
        <title>The Global Catalogue of Microorganisms (GCM) 10K type strain sequencing project: providing services to taxonomists for standard genome sequencing and annotation.</title>
        <authorList>
            <consortium name="The Broad Institute Genomics Platform"/>
            <consortium name="The Broad Institute Genome Sequencing Center for Infectious Disease"/>
            <person name="Wu L."/>
            <person name="Ma J."/>
        </authorList>
    </citation>
    <scope>NUCLEOTIDE SEQUENCE [LARGE SCALE GENOMIC DNA]</scope>
    <source>
        <strain evidence="3">JCM 18298</strain>
    </source>
</reference>
<dbReference type="EMBL" id="BAABJM010000002">
    <property type="protein sequence ID" value="GAA5056721.1"/>
    <property type="molecule type" value="Genomic_DNA"/>
</dbReference>
<evidence type="ECO:0000313" key="3">
    <source>
        <dbReference type="Proteomes" id="UP001500603"/>
    </source>
</evidence>
<evidence type="ECO:0000256" key="1">
    <source>
        <dbReference type="SAM" id="MobiDB-lite"/>
    </source>
</evidence>
<protein>
    <recommendedName>
        <fullName evidence="4">Type I-C CRISPR-associated protein Cas8c/Csd1</fullName>
    </recommendedName>
</protein>
<sequence length="613" mass="68054">MLLERLASYAAEHRDGVPAFHRERSFRWKLDLTAAEGIVTDATLQEPRDEQNPKRGVTHTVPVSTRAVDISPNLAADDVQYVLGWGDETTKSTRVASCHDAFVELIRDWAAAVSAEEDPVPHILAEAFRSTAWSKLTRPEEMKAKDGVVIAINGRYAYASSTASGFWQTRVELKKGSGRSGVCMVCKRVALLANTIPGKVAASLVPGAGNDVALVSINERVFGYDLAEQLTHAPVCLVCADDVMVGLTGVLSSDHSLTSSGQDTRLVWWVADTEESDHMDLVFDPEPAEVDALFQSIHRAEERRSRLEGKFCWLAVGANVSRVMVREWVDIALTSKDHNVVNHDTNVLAWFSDHKNTPRRTQPVELRDGGEIPAGKWCHSPTALAACLGRWDSGTSRYRPFGAKNADRPDQALHQLLRVAVLNEPVPVAMRAHLMHRIRNDGHVDDRRASLVRLALNRCPNRPKEAETPMSLDETCTNPAYVAGRLFAVMEDVQRSAHRRATSGEDPGDEAPRSEVNSTFGDRFFRRAVDTPRPVLVQGRQDAGAWLTKIRRRDNSQLANWHKNRLDSLYALLEQSTGIPLRNNLRQKEQFVLGYHHQRAHRPAKTGTAAAQA</sequence>
<feature type="region of interest" description="Disordered" evidence="1">
    <location>
        <begin position="497"/>
        <end position="517"/>
    </location>
</feature>
<dbReference type="Pfam" id="PF09709">
    <property type="entry name" value="Cas_Csd1"/>
    <property type="match status" value="1"/>
</dbReference>
<keyword evidence="3" id="KW-1185">Reference proteome</keyword>
<gene>
    <name evidence="2" type="ORF">GCM10023318_34490</name>
</gene>
<organism evidence="2 3">
    <name type="scientific">Nocardia callitridis</name>
    <dbReference type="NCBI Taxonomy" id="648753"/>
    <lineage>
        <taxon>Bacteria</taxon>
        <taxon>Bacillati</taxon>
        <taxon>Actinomycetota</taxon>
        <taxon>Actinomycetes</taxon>
        <taxon>Mycobacteriales</taxon>
        <taxon>Nocardiaceae</taxon>
        <taxon>Nocardia</taxon>
    </lineage>
</organism>
<dbReference type="Proteomes" id="UP001500603">
    <property type="component" value="Unassembled WGS sequence"/>
</dbReference>
<proteinExistence type="predicted"/>
<evidence type="ECO:0000313" key="2">
    <source>
        <dbReference type="EMBL" id="GAA5056721.1"/>
    </source>
</evidence>
<comment type="caution">
    <text evidence="2">The sequence shown here is derived from an EMBL/GenBank/DDBJ whole genome shotgun (WGS) entry which is preliminary data.</text>
</comment>
<name>A0ABP9KHG5_9NOCA</name>
<dbReference type="RefSeq" id="WP_345496402.1">
    <property type="nucleotide sequence ID" value="NZ_BAABJM010000002.1"/>
</dbReference>